<accession>A0A232FFI7</accession>
<gene>
    <name evidence="2" type="ORF">TSAR_003540</name>
</gene>
<organism evidence="2 3">
    <name type="scientific">Trichomalopsis sarcophagae</name>
    <dbReference type="NCBI Taxonomy" id="543379"/>
    <lineage>
        <taxon>Eukaryota</taxon>
        <taxon>Metazoa</taxon>
        <taxon>Ecdysozoa</taxon>
        <taxon>Arthropoda</taxon>
        <taxon>Hexapoda</taxon>
        <taxon>Insecta</taxon>
        <taxon>Pterygota</taxon>
        <taxon>Neoptera</taxon>
        <taxon>Endopterygota</taxon>
        <taxon>Hymenoptera</taxon>
        <taxon>Apocrita</taxon>
        <taxon>Proctotrupomorpha</taxon>
        <taxon>Chalcidoidea</taxon>
        <taxon>Pteromalidae</taxon>
        <taxon>Pteromalinae</taxon>
        <taxon>Trichomalopsis</taxon>
    </lineage>
</organism>
<dbReference type="AlphaFoldDB" id="A0A232FFI7"/>
<proteinExistence type="predicted"/>
<evidence type="ECO:0000256" key="1">
    <source>
        <dbReference type="SAM" id="MobiDB-lite"/>
    </source>
</evidence>
<evidence type="ECO:0000313" key="3">
    <source>
        <dbReference type="Proteomes" id="UP000215335"/>
    </source>
</evidence>
<comment type="caution">
    <text evidence="2">The sequence shown here is derived from an EMBL/GenBank/DDBJ whole genome shotgun (WGS) entry which is preliminary data.</text>
</comment>
<name>A0A232FFI7_9HYME</name>
<keyword evidence="3" id="KW-1185">Reference proteome</keyword>
<sequence>MPYSTSLSSQDKKHSPDSASDGWDLEIVELDKIDQLFWPSFNKLKRASTMLMITSETSTQLGDTSVGTTISRPHLVLTTGSVKAGICSPVYERERRGGGRWIKP</sequence>
<dbReference type="Proteomes" id="UP000215335">
    <property type="component" value="Unassembled WGS sequence"/>
</dbReference>
<feature type="region of interest" description="Disordered" evidence="1">
    <location>
        <begin position="1"/>
        <end position="21"/>
    </location>
</feature>
<evidence type="ECO:0000313" key="2">
    <source>
        <dbReference type="EMBL" id="OXU29199.1"/>
    </source>
</evidence>
<protein>
    <submittedName>
        <fullName evidence="2">Uncharacterized protein</fullName>
    </submittedName>
</protein>
<reference evidence="2 3" key="1">
    <citation type="journal article" date="2017" name="Curr. Biol.">
        <title>The Evolution of Venom by Co-option of Single-Copy Genes.</title>
        <authorList>
            <person name="Martinson E.O."/>
            <person name="Mrinalini"/>
            <person name="Kelkar Y.D."/>
            <person name="Chang C.H."/>
            <person name="Werren J.H."/>
        </authorList>
    </citation>
    <scope>NUCLEOTIDE SEQUENCE [LARGE SCALE GENOMIC DNA]</scope>
    <source>
        <strain evidence="2 3">Alberta</strain>
        <tissue evidence="2">Whole body</tissue>
    </source>
</reference>
<feature type="non-terminal residue" evidence="2">
    <location>
        <position position="104"/>
    </location>
</feature>
<dbReference type="EMBL" id="NNAY01000327">
    <property type="protein sequence ID" value="OXU29199.1"/>
    <property type="molecule type" value="Genomic_DNA"/>
</dbReference>